<gene>
    <name evidence="2" type="ORF">BV898_01671</name>
</gene>
<evidence type="ECO:0000313" key="2">
    <source>
        <dbReference type="EMBL" id="OQV24611.1"/>
    </source>
</evidence>
<accession>A0A1W0XBE8</accession>
<name>A0A1W0XBE8_HYPEX</name>
<feature type="region of interest" description="Disordered" evidence="1">
    <location>
        <begin position="44"/>
        <end position="73"/>
    </location>
</feature>
<comment type="caution">
    <text evidence="2">The sequence shown here is derived from an EMBL/GenBank/DDBJ whole genome shotgun (WGS) entry which is preliminary data.</text>
</comment>
<dbReference type="EMBL" id="MTYJ01000006">
    <property type="protein sequence ID" value="OQV24611.1"/>
    <property type="molecule type" value="Genomic_DNA"/>
</dbReference>
<dbReference type="AlphaFoldDB" id="A0A1W0XBE8"/>
<evidence type="ECO:0000256" key="1">
    <source>
        <dbReference type="SAM" id="MobiDB-lite"/>
    </source>
</evidence>
<proteinExistence type="predicted"/>
<evidence type="ECO:0000313" key="3">
    <source>
        <dbReference type="Proteomes" id="UP000192578"/>
    </source>
</evidence>
<reference evidence="3" key="1">
    <citation type="submission" date="2017-01" db="EMBL/GenBank/DDBJ databases">
        <title>Comparative genomics of anhydrobiosis in the tardigrade Hypsibius dujardini.</title>
        <authorList>
            <person name="Yoshida Y."/>
            <person name="Koutsovoulos G."/>
            <person name="Laetsch D."/>
            <person name="Stevens L."/>
            <person name="Kumar S."/>
            <person name="Horikawa D."/>
            <person name="Ishino K."/>
            <person name="Komine S."/>
            <person name="Tomita M."/>
            <person name="Blaxter M."/>
            <person name="Arakawa K."/>
        </authorList>
    </citation>
    <scope>NUCLEOTIDE SEQUENCE [LARGE SCALE GENOMIC DNA]</scope>
    <source>
        <strain evidence="3">Z151</strain>
    </source>
</reference>
<protein>
    <submittedName>
        <fullName evidence="2">Uncharacterized protein</fullName>
    </submittedName>
</protein>
<dbReference type="Proteomes" id="UP000192578">
    <property type="component" value="Unassembled WGS sequence"/>
</dbReference>
<organism evidence="2 3">
    <name type="scientific">Hypsibius exemplaris</name>
    <name type="common">Freshwater tardigrade</name>
    <dbReference type="NCBI Taxonomy" id="2072580"/>
    <lineage>
        <taxon>Eukaryota</taxon>
        <taxon>Metazoa</taxon>
        <taxon>Ecdysozoa</taxon>
        <taxon>Tardigrada</taxon>
        <taxon>Eutardigrada</taxon>
        <taxon>Parachela</taxon>
        <taxon>Hypsibioidea</taxon>
        <taxon>Hypsibiidae</taxon>
        <taxon>Hypsibius</taxon>
    </lineage>
</organism>
<sequence>MTSNKAQSDRVMASAVGHQESRDYDLARRASDVDMINPETCDAAKAQSRYRMDRNNSLEQYEQSIHPERKDQQ</sequence>
<feature type="region of interest" description="Disordered" evidence="1">
    <location>
        <begin position="1"/>
        <end position="24"/>
    </location>
</feature>
<keyword evidence="3" id="KW-1185">Reference proteome</keyword>